<keyword evidence="3" id="KW-1185">Reference proteome</keyword>
<protein>
    <submittedName>
        <fullName evidence="2">Uncharacterized protein</fullName>
    </submittedName>
</protein>
<dbReference type="Proteomes" id="UP000555448">
    <property type="component" value="Unassembled WGS sequence"/>
</dbReference>
<evidence type="ECO:0000313" key="3">
    <source>
        <dbReference type="Proteomes" id="UP000555448"/>
    </source>
</evidence>
<gene>
    <name evidence="2" type="ORF">HNO88_000191</name>
</gene>
<dbReference type="AlphaFoldDB" id="A0A7W7NV40"/>
<organism evidence="2 3">
    <name type="scientific">Novosphingobium chloroacetimidivorans</name>
    <dbReference type="NCBI Taxonomy" id="1428314"/>
    <lineage>
        <taxon>Bacteria</taxon>
        <taxon>Pseudomonadati</taxon>
        <taxon>Pseudomonadota</taxon>
        <taxon>Alphaproteobacteria</taxon>
        <taxon>Sphingomonadales</taxon>
        <taxon>Sphingomonadaceae</taxon>
        <taxon>Novosphingobium</taxon>
    </lineage>
</organism>
<evidence type="ECO:0000313" key="2">
    <source>
        <dbReference type="EMBL" id="MBB4856894.1"/>
    </source>
</evidence>
<feature type="region of interest" description="Disordered" evidence="1">
    <location>
        <begin position="1"/>
        <end position="32"/>
    </location>
</feature>
<reference evidence="2 3" key="1">
    <citation type="submission" date="2020-08" db="EMBL/GenBank/DDBJ databases">
        <title>Functional genomics of gut bacteria from endangered species of beetles.</title>
        <authorList>
            <person name="Carlos-Shanley C."/>
        </authorList>
    </citation>
    <scope>NUCLEOTIDE SEQUENCE [LARGE SCALE GENOMIC DNA]</scope>
    <source>
        <strain evidence="2 3">S00245</strain>
    </source>
</reference>
<comment type="caution">
    <text evidence="2">The sequence shown here is derived from an EMBL/GenBank/DDBJ whole genome shotgun (WGS) entry which is preliminary data.</text>
</comment>
<proteinExistence type="predicted"/>
<sequence length="59" mass="6078">MRAAPSPSFANRLRGKLRDLSPTGEGNEGLPAAYGLPLPPCAPTEVPVLKLASSDASMT</sequence>
<dbReference type="EMBL" id="JACHLR010000001">
    <property type="protein sequence ID" value="MBB4856894.1"/>
    <property type="molecule type" value="Genomic_DNA"/>
</dbReference>
<evidence type="ECO:0000256" key="1">
    <source>
        <dbReference type="SAM" id="MobiDB-lite"/>
    </source>
</evidence>
<accession>A0A7W7NV40</accession>
<name>A0A7W7NV40_9SPHN</name>